<comment type="subcellular location">
    <subcellularLocation>
        <location evidence="4">Cytoplasm</location>
    </subcellularLocation>
</comment>
<evidence type="ECO:0000313" key="5">
    <source>
        <dbReference type="EMBL" id="TVY09335.1"/>
    </source>
</evidence>
<dbReference type="InterPro" id="IPR003775">
    <property type="entry name" value="Flagellar_assembly_factor_FliW"/>
</dbReference>
<reference evidence="5 6" key="1">
    <citation type="submission" date="2019-07" db="EMBL/GenBank/DDBJ databases">
        <authorList>
            <person name="Kim J."/>
        </authorList>
    </citation>
    <scope>NUCLEOTIDE SEQUENCE [LARGE SCALE GENOMIC DNA]</scope>
    <source>
        <strain evidence="5 6">JC52</strain>
    </source>
</reference>
<dbReference type="SUPFAM" id="SSF141457">
    <property type="entry name" value="BH3618-like"/>
    <property type="match status" value="1"/>
</dbReference>
<organism evidence="5 6">
    <name type="scientific">Paenibacillus cremeus</name>
    <dbReference type="NCBI Taxonomy" id="2163881"/>
    <lineage>
        <taxon>Bacteria</taxon>
        <taxon>Bacillati</taxon>
        <taxon>Bacillota</taxon>
        <taxon>Bacilli</taxon>
        <taxon>Bacillales</taxon>
        <taxon>Paenibacillaceae</taxon>
        <taxon>Paenibacillus</taxon>
    </lineage>
</organism>
<dbReference type="GO" id="GO:0044780">
    <property type="term" value="P:bacterial-type flagellum assembly"/>
    <property type="evidence" value="ECO:0007669"/>
    <property type="project" value="UniProtKB-UniRule"/>
</dbReference>
<accession>A0A559KB32</accession>
<keyword evidence="5" id="KW-0969">Cilium</keyword>
<name>A0A559KB32_9BACL</name>
<evidence type="ECO:0000313" key="6">
    <source>
        <dbReference type="Proteomes" id="UP000317036"/>
    </source>
</evidence>
<dbReference type="OrthoDB" id="9801235at2"/>
<keyword evidence="5" id="KW-0282">Flagellum</keyword>
<dbReference type="NCBIfam" id="NF009793">
    <property type="entry name" value="PRK13285.1-1"/>
    <property type="match status" value="1"/>
</dbReference>
<dbReference type="RefSeq" id="WP_144847725.1">
    <property type="nucleotide sequence ID" value="NZ_VNJI01000015.1"/>
</dbReference>
<comment type="function">
    <text evidence="4">Acts as an anti-CsrA protein, binds CsrA and prevents it from repressing translation of its target genes, one of which is flagellin. Binds to flagellin and participates in the assembly of the flagellum.</text>
</comment>
<dbReference type="GO" id="GO:0006417">
    <property type="term" value="P:regulation of translation"/>
    <property type="evidence" value="ECO:0007669"/>
    <property type="project" value="UniProtKB-KW"/>
</dbReference>
<dbReference type="InterPro" id="IPR024046">
    <property type="entry name" value="Flagellar_assmbl_FliW_dom_sf"/>
</dbReference>
<dbReference type="PANTHER" id="PTHR39190">
    <property type="entry name" value="FLAGELLAR ASSEMBLY FACTOR FLIW"/>
    <property type="match status" value="1"/>
</dbReference>
<dbReference type="Gene3D" id="2.30.290.10">
    <property type="entry name" value="BH3618-like"/>
    <property type="match status" value="1"/>
</dbReference>
<gene>
    <name evidence="4" type="primary">fliW</name>
    <name evidence="5" type="ORF">FPZ49_14215</name>
</gene>
<comment type="caution">
    <text evidence="5">The sequence shown here is derived from an EMBL/GenBank/DDBJ whole genome shotgun (WGS) entry which is preliminary data.</text>
</comment>
<keyword evidence="2 4" id="KW-1005">Bacterial flagellum biogenesis</keyword>
<evidence type="ECO:0000256" key="1">
    <source>
        <dbReference type="ARBA" id="ARBA00022490"/>
    </source>
</evidence>
<keyword evidence="4" id="KW-0143">Chaperone</keyword>
<protein>
    <recommendedName>
        <fullName evidence="4">Flagellar assembly factor FliW</fullName>
    </recommendedName>
</protein>
<dbReference type="PANTHER" id="PTHR39190:SF1">
    <property type="entry name" value="FLAGELLAR ASSEMBLY FACTOR FLIW"/>
    <property type="match status" value="1"/>
</dbReference>
<evidence type="ECO:0000256" key="2">
    <source>
        <dbReference type="ARBA" id="ARBA00022795"/>
    </source>
</evidence>
<dbReference type="GO" id="GO:0005737">
    <property type="term" value="C:cytoplasm"/>
    <property type="evidence" value="ECO:0007669"/>
    <property type="project" value="UniProtKB-SubCell"/>
</dbReference>
<comment type="similarity">
    <text evidence="4">Belongs to the FliW family.</text>
</comment>
<keyword evidence="1 4" id="KW-0963">Cytoplasm</keyword>
<dbReference type="HAMAP" id="MF_01185">
    <property type="entry name" value="FliW"/>
    <property type="match status" value="1"/>
</dbReference>
<keyword evidence="6" id="KW-1185">Reference proteome</keyword>
<evidence type="ECO:0000256" key="4">
    <source>
        <dbReference type="HAMAP-Rule" id="MF_01185"/>
    </source>
</evidence>
<keyword evidence="3 4" id="KW-0810">Translation regulation</keyword>
<keyword evidence="5" id="KW-0966">Cell projection</keyword>
<proteinExistence type="inferred from homology"/>
<dbReference type="AlphaFoldDB" id="A0A559KB32"/>
<evidence type="ECO:0000256" key="3">
    <source>
        <dbReference type="ARBA" id="ARBA00022845"/>
    </source>
</evidence>
<dbReference type="Proteomes" id="UP000317036">
    <property type="component" value="Unassembled WGS sequence"/>
</dbReference>
<comment type="subunit">
    <text evidence="4">Interacts with translational regulator CsrA and flagellin(s).</text>
</comment>
<dbReference type="EMBL" id="VNJI01000015">
    <property type="protein sequence ID" value="TVY09335.1"/>
    <property type="molecule type" value="Genomic_DNA"/>
</dbReference>
<sequence length="163" mass="18713">MSIYSFLFYLEEWGWAKTMATINTSRFGEVQTEQGVISFPQGIPGFEDEHQFVIYQPDADSPLSYLQSIHNENLSFIITDPFLFYKEYEFDLSAADQDELNLADNPPLSVWSIITVSEDIQQATLNLLAPIIINMREKIGKQVILQNSPYKTKHKLLGEEQSK</sequence>
<dbReference type="Pfam" id="PF02623">
    <property type="entry name" value="FliW"/>
    <property type="match status" value="1"/>
</dbReference>